<dbReference type="Proteomes" id="UP001165960">
    <property type="component" value="Unassembled WGS sequence"/>
</dbReference>
<comment type="caution">
    <text evidence="1">The sequence shown here is derived from an EMBL/GenBank/DDBJ whole genome shotgun (WGS) entry which is preliminary data.</text>
</comment>
<proteinExistence type="predicted"/>
<sequence length="275" mass="29753">MKPFLYQILLLLALACLIPVLCQDDSASKAIEHPGEASKGLEQFAKVSEAIEHVEEASNDFKAIHQKLTTTIDDLSKGSRITLGVISVVVGILFLVVGKTLIRVIFALAGGCLFGGLAYYIGRIIEKHEPPSTKLLIGVAVVALVGALLGCFLLKVGTVILGALTGVSITMLIARMKYFQDNVIWIVGVILVLGFSLLAYFLSSIIIIGLTSIIGSFVFMFGVDCFIEKGFSDFVVGLDLTKLEPPRTEVKIMIGATLFIAILGFLFQFCIHRKK</sequence>
<dbReference type="EMBL" id="QTSX02006399">
    <property type="protein sequence ID" value="KAJ9055435.1"/>
    <property type="molecule type" value="Genomic_DNA"/>
</dbReference>
<organism evidence="1 2">
    <name type="scientific">Entomophthora muscae</name>
    <dbReference type="NCBI Taxonomy" id="34485"/>
    <lineage>
        <taxon>Eukaryota</taxon>
        <taxon>Fungi</taxon>
        <taxon>Fungi incertae sedis</taxon>
        <taxon>Zoopagomycota</taxon>
        <taxon>Entomophthoromycotina</taxon>
        <taxon>Entomophthoromycetes</taxon>
        <taxon>Entomophthorales</taxon>
        <taxon>Entomophthoraceae</taxon>
        <taxon>Entomophthora</taxon>
    </lineage>
</organism>
<accession>A0ACC2RZJ1</accession>
<evidence type="ECO:0000313" key="1">
    <source>
        <dbReference type="EMBL" id="KAJ9055435.1"/>
    </source>
</evidence>
<name>A0ACC2RZJ1_9FUNG</name>
<gene>
    <name evidence="1" type="ORF">DSO57_1003932</name>
</gene>
<protein>
    <submittedName>
        <fullName evidence="1">Uncharacterized protein</fullName>
    </submittedName>
</protein>
<reference evidence="1" key="1">
    <citation type="submission" date="2022-04" db="EMBL/GenBank/DDBJ databases">
        <title>Genome of the entomopathogenic fungus Entomophthora muscae.</title>
        <authorList>
            <person name="Elya C."/>
            <person name="Lovett B.R."/>
            <person name="Lee E."/>
            <person name="Macias A.M."/>
            <person name="Hajek A.E."/>
            <person name="De Bivort B.L."/>
            <person name="Kasson M.T."/>
            <person name="De Fine Licht H.H."/>
            <person name="Stajich J.E."/>
        </authorList>
    </citation>
    <scope>NUCLEOTIDE SEQUENCE</scope>
    <source>
        <strain evidence="1">Berkeley</strain>
    </source>
</reference>
<evidence type="ECO:0000313" key="2">
    <source>
        <dbReference type="Proteomes" id="UP001165960"/>
    </source>
</evidence>
<keyword evidence="2" id="KW-1185">Reference proteome</keyword>